<proteinExistence type="predicted"/>
<evidence type="ECO:0000313" key="2">
    <source>
        <dbReference type="Proteomes" id="UP001162480"/>
    </source>
</evidence>
<accession>A0AA36F433</accession>
<protein>
    <submittedName>
        <fullName evidence="1">Uncharacterized protein</fullName>
    </submittedName>
</protein>
<dbReference type="AlphaFoldDB" id="A0AA36F433"/>
<reference evidence="1" key="1">
    <citation type="submission" date="2023-08" db="EMBL/GenBank/DDBJ databases">
        <authorList>
            <person name="Alioto T."/>
            <person name="Alioto T."/>
            <person name="Gomez Garrido J."/>
        </authorList>
    </citation>
    <scope>NUCLEOTIDE SEQUENCE</scope>
</reference>
<dbReference type="Proteomes" id="UP001162480">
    <property type="component" value="Chromosome 5"/>
</dbReference>
<dbReference type="EMBL" id="OX597818">
    <property type="protein sequence ID" value="CAI9723664.1"/>
    <property type="molecule type" value="Genomic_DNA"/>
</dbReference>
<gene>
    <name evidence="1" type="ORF">OCTVUL_1B014338</name>
</gene>
<sequence>MIASQSCDSKFNPGARYIGSGIVVVGEAISKAGVGSDATAVGDAAVFVSDVAIQCGGGGGYSSAAIQCGSGDDGSCVTGFVSMPAAAITSAIVNGMFC</sequence>
<keyword evidence="2" id="KW-1185">Reference proteome</keyword>
<evidence type="ECO:0000313" key="1">
    <source>
        <dbReference type="EMBL" id="CAI9723664.1"/>
    </source>
</evidence>
<organism evidence="1 2">
    <name type="scientific">Octopus vulgaris</name>
    <name type="common">Common octopus</name>
    <dbReference type="NCBI Taxonomy" id="6645"/>
    <lineage>
        <taxon>Eukaryota</taxon>
        <taxon>Metazoa</taxon>
        <taxon>Spiralia</taxon>
        <taxon>Lophotrochozoa</taxon>
        <taxon>Mollusca</taxon>
        <taxon>Cephalopoda</taxon>
        <taxon>Coleoidea</taxon>
        <taxon>Octopodiformes</taxon>
        <taxon>Octopoda</taxon>
        <taxon>Incirrata</taxon>
        <taxon>Octopodidae</taxon>
        <taxon>Octopus</taxon>
    </lineage>
</organism>
<name>A0AA36F433_OCTVU</name>